<sequence length="954" mass="109629">MPSFERQGEGKTYITLQYLSRLALWAYFRKIKVTCKVPISAEGPLLVAANHSNMVLDPIVLIATFPHSRPCHFWALARFFRIPLVGKVLEAAGVLPVDTKTHSNAKLFEHTLQSLDQGAVVALFPEGTSYTAPNHLPFKDGISWAAFEYLGQLASKEDRQHDSISIIPVGITYSTKNKWRSEVVVEYGEPIEQTFRDLEEFNDDPKTTVKKLTDRIAKGVERSTINSPDWDVTNAAKQARFILFGDSRGVRLEDYVHVSQSFIALFHPEALNDEKCLYRKERMELKKRLLLFNNQLEQLGLNAMDISMYENQQITVTKASLRLISTWISLLIQIPLFLPGIIINSPFYLLGRLVDSYEPYTESVAQDKLIFSVILAFPVYGSLIFMLWKLTGYRLVSLLCVLLLLPLFAWYHMALIDKNYDMLKQAIASWRIFVAILNLSRSTRKPLEDCANLRHWCRDHIRELVLDLAKKNEVNAKYLVEYGKPLPTYCDECQGLLWGLVKQGSRCIDCGIVCHFQCQKKVITCKKQQTITATTATVEEETTKLPIKSGLDSPATKSLRSLQEKDSLSKLKNIAGSEEFQNILVSAAINASDNTQPTNEYLANLPPLNPQNTAKNFSRFVSRCGPMFTFRDNVILLLSWDKPTDTLAALFIYCLLCLYPKLLLLIPHIIFINILITGYNKRRQQQQQASISGSSKRFEHFTATLFPAFDESSPEYLRNMQNLQNMMGEMSDLYDLVASNAHHVDWSSEGKTMHIFQATLVSFFILCFTIWLIPLNIIFLVGGMCAFLLNTRFTKYLLKELMPQLTDVGQSQFNNILQWYLQLEKNLNDQANIQEMSLYENQRWWSGSGFVPHMLPDERGLWTNYSGTVEYGPKEEFPAPKGYHWVEDNWRLDGVGPWIDEKLNLEVVVTLENGGWVYTDNNWENPRINKHSHSEQYVTRRRRWVRKCERNFKE</sequence>
<dbReference type="InterPro" id="IPR002219">
    <property type="entry name" value="PKC_DAG/PE"/>
</dbReference>
<dbReference type="AlphaFoldDB" id="A0A9P7BSF7"/>
<dbReference type="GO" id="GO:0005778">
    <property type="term" value="C:peroxisomal membrane"/>
    <property type="evidence" value="ECO:0007669"/>
    <property type="project" value="UniProtKB-ARBA"/>
</dbReference>
<dbReference type="Proteomes" id="UP000716291">
    <property type="component" value="Unassembled WGS sequence"/>
</dbReference>
<keyword evidence="3" id="KW-1133">Transmembrane helix</keyword>
<name>A0A9P7BSF7_RHIOR</name>
<gene>
    <name evidence="5" type="ORF">G6F64_006089</name>
</gene>
<dbReference type="SMART" id="SM00693">
    <property type="entry name" value="DysFN"/>
    <property type="match status" value="1"/>
</dbReference>
<evidence type="ECO:0000256" key="1">
    <source>
        <dbReference type="ARBA" id="ARBA00022723"/>
    </source>
</evidence>
<dbReference type="EMBL" id="JAANQT010000787">
    <property type="protein sequence ID" value="KAG1308382.1"/>
    <property type="molecule type" value="Genomic_DNA"/>
</dbReference>
<feature type="transmembrane region" description="Helical" evidence="3">
    <location>
        <begin position="650"/>
        <end position="676"/>
    </location>
</feature>
<dbReference type="SUPFAM" id="SSF69593">
    <property type="entry name" value="Glycerol-3-phosphate (1)-acyltransferase"/>
    <property type="match status" value="1"/>
</dbReference>
<dbReference type="Pfam" id="PF06398">
    <property type="entry name" value="Pex24p"/>
    <property type="match status" value="1"/>
</dbReference>
<dbReference type="Pfam" id="PF00130">
    <property type="entry name" value="C1_1"/>
    <property type="match status" value="1"/>
</dbReference>
<protein>
    <recommendedName>
        <fullName evidence="4">Phorbol-ester/DAG-type domain-containing protein</fullName>
    </recommendedName>
</protein>
<dbReference type="GO" id="GO:0007031">
    <property type="term" value="P:peroxisome organization"/>
    <property type="evidence" value="ECO:0007669"/>
    <property type="project" value="UniProtKB-ARBA"/>
</dbReference>
<dbReference type="PANTHER" id="PTHR31605">
    <property type="entry name" value="GLYCEROL-3-PHOSPHATE O-ACYLTRANSFERASE 1"/>
    <property type="match status" value="1"/>
</dbReference>
<proteinExistence type="predicted"/>
<dbReference type="InterPro" id="IPR010482">
    <property type="entry name" value="TECPR1-like_DysF"/>
</dbReference>
<dbReference type="SUPFAM" id="SSF57889">
    <property type="entry name" value="Cysteine-rich domain"/>
    <property type="match status" value="1"/>
</dbReference>
<dbReference type="SMART" id="SM00563">
    <property type="entry name" value="PlsC"/>
    <property type="match status" value="1"/>
</dbReference>
<dbReference type="SMART" id="SM00109">
    <property type="entry name" value="C1"/>
    <property type="match status" value="1"/>
</dbReference>
<keyword evidence="3" id="KW-0812">Transmembrane</keyword>
<evidence type="ECO:0000313" key="5">
    <source>
        <dbReference type="EMBL" id="KAG1308382.1"/>
    </source>
</evidence>
<dbReference type="InterPro" id="IPR046349">
    <property type="entry name" value="C1-like_sf"/>
</dbReference>
<dbReference type="GO" id="GO:0008654">
    <property type="term" value="P:phospholipid biosynthetic process"/>
    <property type="evidence" value="ECO:0007669"/>
    <property type="project" value="TreeGrafter"/>
</dbReference>
<comment type="caution">
    <text evidence="5">The sequence shown here is derived from an EMBL/GenBank/DDBJ whole genome shotgun (WGS) entry which is preliminary data.</text>
</comment>
<accession>A0A9P7BSF7</accession>
<dbReference type="Pfam" id="PF01553">
    <property type="entry name" value="Acyltransferase"/>
    <property type="match status" value="1"/>
</dbReference>
<dbReference type="InterPro" id="IPR002123">
    <property type="entry name" value="Plipid/glycerol_acylTrfase"/>
</dbReference>
<feature type="domain" description="Phorbol-ester/DAG-type" evidence="4">
    <location>
        <begin position="475"/>
        <end position="525"/>
    </location>
</feature>
<keyword evidence="2" id="KW-0862">Zinc</keyword>
<keyword evidence="6" id="KW-1185">Reference proteome</keyword>
<dbReference type="GO" id="GO:0046872">
    <property type="term" value="F:metal ion binding"/>
    <property type="evidence" value="ECO:0007669"/>
    <property type="project" value="UniProtKB-KW"/>
</dbReference>
<organism evidence="5 6">
    <name type="scientific">Rhizopus oryzae</name>
    <name type="common">Mucormycosis agent</name>
    <name type="synonym">Rhizopus arrhizus var. delemar</name>
    <dbReference type="NCBI Taxonomy" id="64495"/>
    <lineage>
        <taxon>Eukaryota</taxon>
        <taxon>Fungi</taxon>
        <taxon>Fungi incertae sedis</taxon>
        <taxon>Mucoromycota</taxon>
        <taxon>Mucoromycotina</taxon>
        <taxon>Mucoromycetes</taxon>
        <taxon>Mucorales</taxon>
        <taxon>Mucorineae</taxon>
        <taxon>Rhizopodaceae</taxon>
        <taxon>Rhizopus</taxon>
    </lineage>
</organism>
<dbReference type="OrthoDB" id="1044435at2759"/>
<keyword evidence="1" id="KW-0479">Metal-binding</keyword>
<dbReference type="PANTHER" id="PTHR31605:SF0">
    <property type="entry name" value="GLYCEROL-3-PHOSPHATE O-ACYLTRANSFERASE 1"/>
    <property type="match status" value="1"/>
</dbReference>
<feature type="transmembrane region" description="Helical" evidence="3">
    <location>
        <begin position="369"/>
        <end position="388"/>
    </location>
</feature>
<dbReference type="InterPro" id="IPR006614">
    <property type="entry name" value="Peroxin/Ferlin"/>
</dbReference>
<feature type="transmembrane region" description="Helical" evidence="3">
    <location>
        <begin position="395"/>
        <end position="416"/>
    </location>
</feature>
<dbReference type="Gene3D" id="3.30.60.20">
    <property type="match status" value="1"/>
</dbReference>
<evidence type="ECO:0000313" key="6">
    <source>
        <dbReference type="Proteomes" id="UP000716291"/>
    </source>
</evidence>
<evidence type="ECO:0000259" key="4">
    <source>
        <dbReference type="PROSITE" id="PS50081"/>
    </source>
</evidence>
<dbReference type="PROSITE" id="PS50081">
    <property type="entry name" value="ZF_DAG_PE_2"/>
    <property type="match status" value="1"/>
</dbReference>
<keyword evidence="3" id="KW-0472">Membrane</keyword>
<dbReference type="GO" id="GO:0016287">
    <property type="term" value="F:glycerone-phosphate O-acyltransferase activity"/>
    <property type="evidence" value="ECO:0007669"/>
    <property type="project" value="TreeGrafter"/>
</dbReference>
<feature type="transmembrane region" description="Helical" evidence="3">
    <location>
        <begin position="327"/>
        <end position="349"/>
    </location>
</feature>
<dbReference type="SMART" id="SM00694">
    <property type="entry name" value="DysFC"/>
    <property type="match status" value="1"/>
</dbReference>
<dbReference type="GO" id="GO:0004366">
    <property type="term" value="F:glycerol-3-phosphate O-acyltransferase activity"/>
    <property type="evidence" value="ECO:0007669"/>
    <property type="project" value="TreeGrafter"/>
</dbReference>
<dbReference type="InterPro" id="IPR052744">
    <property type="entry name" value="GPAT/DAPAT"/>
</dbReference>
<evidence type="ECO:0000256" key="3">
    <source>
        <dbReference type="SAM" id="Phobius"/>
    </source>
</evidence>
<evidence type="ECO:0000256" key="2">
    <source>
        <dbReference type="ARBA" id="ARBA00022833"/>
    </source>
</evidence>
<reference evidence="5" key="1">
    <citation type="journal article" date="2020" name="Microb. Genom.">
        <title>Genetic diversity of clinical and environmental Mucorales isolates obtained from an investigation of mucormycosis cases among solid organ transplant recipients.</title>
        <authorList>
            <person name="Nguyen M.H."/>
            <person name="Kaul D."/>
            <person name="Muto C."/>
            <person name="Cheng S.J."/>
            <person name="Richter R.A."/>
            <person name="Bruno V.M."/>
            <person name="Liu G."/>
            <person name="Beyhan S."/>
            <person name="Sundermann A.J."/>
            <person name="Mounaud S."/>
            <person name="Pasculle A.W."/>
            <person name="Nierman W.C."/>
            <person name="Driscoll E."/>
            <person name="Cumbie R."/>
            <person name="Clancy C.J."/>
            <person name="Dupont C.L."/>
        </authorList>
    </citation>
    <scope>NUCLEOTIDE SEQUENCE</scope>
    <source>
        <strain evidence="5">GL11</strain>
    </source>
</reference>
<feature type="transmembrane region" description="Helical" evidence="3">
    <location>
        <begin position="760"/>
        <end position="789"/>
    </location>
</feature>